<dbReference type="Proteomes" id="UP000652761">
    <property type="component" value="Unassembled WGS sequence"/>
</dbReference>
<reference evidence="1" key="1">
    <citation type="submission" date="2017-07" db="EMBL/GenBank/DDBJ databases">
        <title>Taro Niue Genome Assembly and Annotation.</title>
        <authorList>
            <person name="Atibalentja N."/>
            <person name="Keating K."/>
            <person name="Fields C.J."/>
        </authorList>
    </citation>
    <scope>NUCLEOTIDE SEQUENCE</scope>
    <source>
        <strain evidence="1">Niue_2</strain>
        <tissue evidence="1">Leaf</tissue>
    </source>
</reference>
<comment type="caution">
    <text evidence="1">The sequence shown here is derived from an EMBL/GenBank/DDBJ whole genome shotgun (WGS) entry which is preliminary data.</text>
</comment>
<evidence type="ECO:0000313" key="1">
    <source>
        <dbReference type="EMBL" id="MQL99326.1"/>
    </source>
</evidence>
<proteinExistence type="predicted"/>
<dbReference type="AlphaFoldDB" id="A0A843VW91"/>
<keyword evidence="2" id="KW-1185">Reference proteome</keyword>
<organism evidence="1 2">
    <name type="scientific">Colocasia esculenta</name>
    <name type="common">Wild taro</name>
    <name type="synonym">Arum esculentum</name>
    <dbReference type="NCBI Taxonomy" id="4460"/>
    <lineage>
        <taxon>Eukaryota</taxon>
        <taxon>Viridiplantae</taxon>
        <taxon>Streptophyta</taxon>
        <taxon>Embryophyta</taxon>
        <taxon>Tracheophyta</taxon>
        <taxon>Spermatophyta</taxon>
        <taxon>Magnoliopsida</taxon>
        <taxon>Liliopsida</taxon>
        <taxon>Araceae</taxon>
        <taxon>Aroideae</taxon>
        <taxon>Colocasieae</taxon>
        <taxon>Colocasia</taxon>
    </lineage>
</organism>
<evidence type="ECO:0000313" key="2">
    <source>
        <dbReference type="Proteomes" id="UP000652761"/>
    </source>
</evidence>
<gene>
    <name evidence="1" type="ORF">Taro_032048</name>
</gene>
<name>A0A843VW91_COLES</name>
<protein>
    <submittedName>
        <fullName evidence="1">Uncharacterized protein</fullName>
    </submittedName>
</protein>
<sequence>MCIFSGIGRELGAEEKRSAVKELVWRCKSDGLCVEVTTWEGDESDIMRSSDRELLVFEAAAEGETALCSSLSLYQHK</sequence>
<dbReference type="EMBL" id="NMUH01002331">
    <property type="protein sequence ID" value="MQL99326.1"/>
    <property type="molecule type" value="Genomic_DNA"/>
</dbReference>
<accession>A0A843VW91</accession>